<sequence length="219" mass="23940">MAISTEDDYDHLCKVVLVGDVSVGKTHLLSRYMKDDLPKAPAATIGVEFATKTLRLPSGVNVKAQIWDTAGQERYRAITRAHYRRAAGALVVYDVTRQETFRSLSMWVSEVREGASPDATIVLVGNKIDLVEQDPSARQVYHDVAAEFARQNRLLFMEASAVSGAHVKEAFDQLLQEVYAKSPKGDRNESDGPSSDKGAVTISPTNRGTKTSSGCEYCG</sequence>
<dbReference type="NCBIfam" id="TIGR00231">
    <property type="entry name" value="small_GTP"/>
    <property type="match status" value="1"/>
</dbReference>
<dbReference type="InterPro" id="IPR050209">
    <property type="entry name" value="Rab_GTPases_membrane_traffic"/>
</dbReference>
<keyword evidence="4" id="KW-1185">Reference proteome</keyword>
<dbReference type="Pfam" id="PF00071">
    <property type="entry name" value="Ras"/>
    <property type="match status" value="1"/>
</dbReference>
<dbReference type="PANTHER" id="PTHR47979">
    <property type="entry name" value="DRAB11-RELATED"/>
    <property type="match status" value="1"/>
</dbReference>
<evidence type="ECO:0000313" key="4">
    <source>
        <dbReference type="Proteomes" id="UP001642484"/>
    </source>
</evidence>
<dbReference type="SMART" id="SM00173">
    <property type="entry name" value="RAS"/>
    <property type="match status" value="1"/>
</dbReference>
<dbReference type="PRINTS" id="PR00449">
    <property type="entry name" value="RASTRNSFRMNG"/>
</dbReference>
<gene>
    <name evidence="3" type="ORF">CCMP2556_LOCUS24531</name>
</gene>
<dbReference type="EMBL" id="CAXAMN010016113">
    <property type="protein sequence ID" value="CAK9047400.1"/>
    <property type="molecule type" value="Genomic_DNA"/>
</dbReference>
<evidence type="ECO:0000313" key="3">
    <source>
        <dbReference type="EMBL" id="CAK9047400.1"/>
    </source>
</evidence>
<dbReference type="PROSITE" id="PS51419">
    <property type="entry name" value="RAB"/>
    <property type="match status" value="1"/>
</dbReference>
<evidence type="ECO:0000256" key="1">
    <source>
        <dbReference type="ARBA" id="ARBA00006270"/>
    </source>
</evidence>
<feature type="compositionally biased region" description="Polar residues" evidence="2">
    <location>
        <begin position="202"/>
        <end position="219"/>
    </location>
</feature>
<name>A0ABP0M7D9_9DINO</name>
<dbReference type="InterPro" id="IPR027417">
    <property type="entry name" value="P-loop_NTPase"/>
</dbReference>
<protein>
    <submittedName>
        <fullName evidence="3">Uncharacterized protein</fullName>
    </submittedName>
</protein>
<accession>A0ABP0M7D9</accession>
<comment type="caution">
    <text evidence="3">The sequence shown here is derived from an EMBL/GenBank/DDBJ whole genome shotgun (WGS) entry which is preliminary data.</text>
</comment>
<dbReference type="PROSITE" id="PS51421">
    <property type="entry name" value="RAS"/>
    <property type="match status" value="1"/>
</dbReference>
<dbReference type="SUPFAM" id="SSF52540">
    <property type="entry name" value="P-loop containing nucleoside triphosphate hydrolases"/>
    <property type="match status" value="1"/>
</dbReference>
<dbReference type="InterPro" id="IPR001806">
    <property type="entry name" value="Small_GTPase"/>
</dbReference>
<dbReference type="SMART" id="SM00174">
    <property type="entry name" value="RHO"/>
    <property type="match status" value="1"/>
</dbReference>
<dbReference type="InterPro" id="IPR005225">
    <property type="entry name" value="Small_GTP-bd"/>
</dbReference>
<feature type="region of interest" description="Disordered" evidence="2">
    <location>
        <begin position="182"/>
        <end position="219"/>
    </location>
</feature>
<evidence type="ECO:0000256" key="2">
    <source>
        <dbReference type="SAM" id="MobiDB-lite"/>
    </source>
</evidence>
<dbReference type="SMART" id="SM00176">
    <property type="entry name" value="RAN"/>
    <property type="match status" value="1"/>
</dbReference>
<dbReference type="SMART" id="SM00175">
    <property type="entry name" value="RAB"/>
    <property type="match status" value="1"/>
</dbReference>
<organism evidence="3 4">
    <name type="scientific">Durusdinium trenchii</name>
    <dbReference type="NCBI Taxonomy" id="1381693"/>
    <lineage>
        <taxon>Eukaryota</taxon>
        <taxon>Sar</taxon>
        <taxon>Alveolata</taxon>
        <taxon>Dinophyceae</taxon>
        <taxon>Suessiales</taxon>
        <taxon>Symbiodiniaceae</taxon>
        <taxon>Durusdinium</taxon>
    </lineage>
</organism>
<comment type="similarity">
    <text evidence="1">Belongs to the small GTPase superfamily. Rab family.</text>
</comment>
<dbReference type="Proteomes" id="UP001642484">
    <property type="component" value="Unassembled WGS sequence"/>
</dbReference>
<reference evidence="3 4" key="1">
    <citation type="submission" date="2024-02" db="EMBL/GenBank/DDBJ databases">
        <authorList>
            <person name="Chen Y."/>
            <person name="Shah S."/>
            <person name="Dougan E. K."/>
            <person name="Thang M."/>
            <person name="Chan C."/>
        </authorList>
    </citation>
    <scope>NUCLEOTIDE SEQUENCE [LARGE SCALE GENOMIC DNA]</scope>
</reference>
<proteinExistence type="inferred from homology"/>
<dbReference type="Gene3D" id="3.40.50.300">
    <property type="entry name" value="P-loop containing nucleotide triphosphate hydrolases"/>
    <property type="match status" value="1"/>
</dbReference>